<keyword evidence="1 3" id="KW-0378">Hydrolase</keyword>
<dbReference type="SUPFAM" id="SSF53474">
    <property type="entry name" value="alpha/beta-Hydrolases"/>
    <property type="match status" value="1"/>
</dbReference>
<dbReference type="Pfam" id="PF00561">
    <property type="entry name" value="Abhydrolase_1"/>
    <property type="match status" value="1"/>
</dbReference>
<evidence type="ECO:0000313" key="4">
    <source>
        <dbReference type="Proteomes" id="UP000233332"/>
    </source>
</evidence>
<dbReference type="PANTHER" id="PTHR46118:SF4">
    <property type="entry name" value="PROTEIN ABHD11"/>
    <property type="match status" value="1"/>
</dbReference>
<dbReference type="InterPro" id="IPR000073">
    <property type="entry name" value="AB_hydrolase_1"/>
</dbReference>
<dbReference type="RefSeq" id="WP_101304285.1">
    <property type="nucleotide sequence ID" value="NZ_NXGX01000007.1"/>
</dbReference>
<dbReference type="PANTHER" id="PTHR46118">
    <property type="entry name" value="PROTEIN ABHD11"/>
    <property type="match status" value="1"/>
</dbReference>
<keyword evidence="4" id="KW-1185">Reference proteome</keyword>
<dbReference type="InterPro" id="IPR029058">
    <property type="entry name" value="AB_hydrolase_fold"/>
</dbReference>
<reference evidence="3 4" key="1">
    <citation type="submission" date="2017-09" db="EMBL/GenBank/DDBJ databases">
        <title>Biodiversity and function of Thalassospira species in the particle-attached aromatic-hydrocarbon-degrading consortia from the surface seawater of the China South Sea.</title>
        <authorList>
            <person name="Dong C."/>
            <person name="Lai Q."/>
            <person name="Shao Z."/>
        </authorList>
    </citation>
    <scope>NUCLEOTIDE SEQUENCE [LARGE SCALE GENOMIC DNA]</scope>
    <source>
        <strain evidence="3 4">139Z-12</strain>
    </source>
</reference>
<sequence length="265" mass="29140">MQLAHYAFGEENRDNGTIVIVHGLFGQARNWTAIARRLAEKYHVVTADLRNHGRSGWDMDMTYPAMADDLAALIKDVSDKPVHLVGHSMGGKASMVLALSQNAKDAGLVSDLVVVDIAPVVYDHDYTDYITAMRGVDFNTVSRRAEVEDALSSGISEKGVRQFLAQSVKTDKETGKMAWQVNIDAMADHLSDITGWPQSDLSDQYDGDVLFISGVNSHYVDPKDRDHIKSLFPKAAFTSIKGAGHWVHAEKPDAVLLTLSAFLNR</sequence>
<protein>
    <submittedName>
        <fullName evidence="3">Alpha/beta hydrolase</fullName>
    </submittedName>
</protein>
<dbReference type="GO" id="GO:0016787">
    <property type="term" value="F:hydrolase activity"/>
    <property type="evidence" value="ECO:0007669"/>
    <property type="project" value="UniProtKB-KW"/>
</dbReference>
<gene>
    <name evidence="3" type="ORF">COO92_17625</name>
</gene>
<evidence type="ECO:0000313" key="3">
    <source>
        <dbReference type="EMBL" id="PKR57184.1"/>
    </source>
</evidence>
<dbReference type="Proteomes" id="UP000233332">
    <property type="component" value="Unassembled WGS sequence"/>
</dbReference>
<name>A0A2N3L2Y8_9PROT</name>
<dbReference type="Gene3D" id="3.40.50.1820">
    <property type="entry name" value="alpha/beta hydrolase"/>
    <property type="match status" value="1"/>
</dbReference>
<dbReference type="EMBL" id="NXGX01000007">
    <property type="protein sequence ID" value="PKR57184.1"/>
    <property type="molecule type" value="Genomic_DNA"/>
</dbReference>
<proteinExistence type="predicted"/>
<dbReference type="AlphaFoldDB" id="A0A2N3L2Y8"/>
<evidence type="ECO:0000256" key="1">
    <source>
        <dbReference type="ARBA" id="ARBA00022801"/>
    </source>
</evidence>
<organism evidence="3 4">
    <name type="scientific">Thalassospira lohafexi</name>
    <dbReference type="NCBI Taxonomy" id="744227"/>
    <lineage>
        <taxon>Bacteria</taxon>
        <taxon>Pseudomonadati</taxon>
        <taxon>Pseudomonadota</taxon>
        <taxon>Alphaproteobacteria</taxon>
        <taxon>Rhodospirillales</taxon>
        <taxon>Thalassospiraceae</taxon>
        <taxon>Thalassospira</taxon>
    </lineage>
</organism>
<evidence type="ECO:0000259" key="2">
    <source>
        <dbReference type="Pfam" id="PF00561"/>
    </source>
</evidence>
<accession>A0A2N3L2Y8</accession>
<comment type="caution">
    <text evidence="3">The sequence shown here is derived from an EMBL/GenBank/DDBJ whole genome shotgun (WGS) entry which is preliminary data.</text>
</comment>
<feature type="domain" description="AB hydrolase-1" evidence="2">
    <location>
        <begin position="17"/>
        <end position="252"/>
    </location>
</feature>